<dbReference type="PANTHER" id="PTHR35566">
    <property type="entry name" value="BLR3599 PROTEIN"/>
    <property type="match status" value="1"/>
</dbReference>
<keyword evidence="2" id="KW-1185">Reference proteome</keyword>
<dbReference type="InterPro" id="IPR010263">
    <property type="entry name" value="T6SS_TssK"/>
</dbReference>
<dbReference type="Pfam" id="PF05936">
    <property type="entry name" value="T6SS_VasE"/>
    <property type="match status" value="1"/>
</dbReference>
<dbReference type="RefSeq" id="WP_115101121.1">
    <property type="nucleotide sequence ID" value="NZ_QHKS01000007.1"/>
</dbReference>
<sequence length="444" mass="48443">MSWNNKVIWSEGMFLQPQHLQQHDRYLHALVEARAAGLRPYGWGFTALKLDDAQLALGKLAILECAGVLPDGTPFALSADDAPPPGIEIPDDARNALVVLALPVRRPGIPEATAAPSSESFARYGTLEYEVNDSNADGTGAALLQIGKLRLRLAFESEVVNAHACLGVARVIERRADNRVVLDPDYAPPCLDYRVAPRLAAFADEFTGLLRQRGEALASRLTAPGTGGAAEIQDFLLLQLVNRAEPLIAHLASMTGLHPEELFRVAVALAGELATFSQANKRTAQYPVYRHDRLAETFMPVIADLRQSLSMVMDSAVVPIPLDARKFGVHVAVVPDTELYKSAMFVLAVNAQMPAETVRNSFALQVKIGPVEKIRDLVNLQLPGIALRALPVAPRQLPFHAGFTYFELDRSNDLWKLLPTSAGFAMHVAGEFPGLQLAFWAIRR</sequence>
<proteinExistence type="predicted"/>
<comment type="caution">
    <text evidence="1">The sequence shown here is derived from an EMBL/GenBank/DDBJ whole genome shotgun (WGS) entry which is preliminary data.</text>
</comment>
<protein>
    <submittedName>
        <fullName evidence="1">Type VI secretion system baseplate subunit TssK</fullName>
    </submittedName>
</protein>
<name>A0A370NA57_9BURK</name>
<evidence type="ECO:0000313" key="2">
    <source>
        <dbReference type="Proteomes" id="UP000254875"/>
    </source>
</evidence>
<dbReference type="NCBIfam" id="TIGR03353">
    <property type="entry name" value="VI_chp_4"/>
    <property type="match status" value="1"/>
</dbReference>
<organism evidence="1 2">
    <name type="scientific">Paraburkholderia lacunae</name>
    <dbReference type="NCBI Taxonomy" id="2211104"/>
    <lineage>
        <taxon>Bacteria</taxon>
        <taxon>Pseudomonadati</taxon>
        <taxon>Pseudomonadota</taxon>
        <taxon>Betaproteobacteria</taxon>
        <taxon>Burkholderiales</taxon>
        <taxon>Burkholderiaceae</taxon>
        <taxon>Paraburkholderia</taxon>
    </lineage>
</organism>
<accession>A0A370NA57</accession>
<gene>
    <name evidence="1" type="primary">tssK</name>
    <name evidence="1" type="ORF">DLM46_12695</name>
</gene>
<dbReference type="EMBL" id="QHKS01000007">
    <property type="protein sequence ID" value="RDK02445.1"/>
    <property type="molecule type" value="Genomic_DNA"/>
</dbReference>
<evidence type="ECO:0000313" key="1">
    <source>
        <dbReference type="EMBL" id="RDK02445.1"/>
    </source>
</evidence>
<dbReference type="Proteomes" id="UP000254875">
    <property type="component" value="Unassembled WGS sequence"/>
</dbReference>
<dbReference type="OrthoDB" id="9775333at2"/>
<dbReference type="PANTHER" id="PTHR35566:SF1">
    <property type="entry name" value="TYPE VI SECRETION SYSTEM BASEPLATE COMPONENT TSSK1"/>
    <property type="match status" value="1"/>
</dbReference>
<reference evidence="2" key="1">
    <citation type="submission" date="2018-05" db="EMBL/GenBank/DDBJ databases">
        <authorList>
            <person name="Feng T."/>
        </authorList>
    </citation>
    <scope>NUCLEOTIDE SEQUENCE [LARGE SCALE GENOMIC DNA]</scope>
    <source>
        <strain evidence="2">S27</strain>
    </source>
</reference>
<dbReference type="AlphaFoldDB" id="A0A370NA57"/>